<dbReference type="Pfam" id="PF00672">
    <property type="entry name" value="HAMP"/>
    <property type="match status" value="1"/>
</dbReference>
<dbReference type="InterPro" id="IPR004090">
    <property type="entry name" value="Chemotax_Me-accpt_rcpt"/>
</dbReference>
<dbReference type="Proteomes" id="UP000199230">
    <property type="component" value="Unassembled WGS sequence"/>
</dbReference>
<sequence length="657" mass="73254">MGIRMKSMILCGIVAITIIGAVTAVALLDARNAEMINNERYVESELELATNNINAFFNENIAIVESIEEMLTAAIENDHFQVDTFNAVLRNLMEKNDIIYGAWIRLEDPRFAEEETRYTETGVYDPYFYREGDRIEYVGLEAAGWLEDEVEGAFYYDTYRSGEIHLYEPVIWEIDGQDVEMVTIAYPVIVGGSVEGALAIDIETTDINEYISGLTIYESGHYQLIFDQQYETDHFMAFNEIAPAYELGHELGWRLYVDIPPEEMRDYRERLIKIGIVGAIGIVMAVLLLNLLLKNILEPITYLTEKVQQMSSYDFTGREDEKSQQLSNRKDEIGAIAGALITMKQNIVELIKGINDNAMQLTASSEELNATSHQVSMSATEVSKTIEEISKGAVEQAENTEDGALRIRELEERIEKDIQVIEGLNSSSEQVYQMRQEGDEIIQSVVKKTEQSNQAILGIRQVITNTNESAHKIQSASQMIESIAEQTNLLALNAAIEAARAGESGRGFAVVAEEIRKLAEQSNQFAQEIDTVIGDLTEQTEGAVKTVEEVATISKEQSDGIDGTSEKFAGIEKAIDEMRGKIKDLTDSSMDMRRKKDEIVGVIENLSAISEENAAGTEEASASVEEQTAAMNEIAQSSENLAEMAEEMKDAIQQFKI</sequence>
<dbReference type="Pfam" id="PF22673">
    <property type="entry name" value="MCP-like_PDC_1"/>
    <property type="match status" value="1"/>
</dbReference>
<evidence type="ECO:0000256" key="4">
    <source>
        <dbReference type="SAM" id="Phobius"/>
    </source>
</evidence>
<dbReference type="InterPro" id="IPR003660">
    <property type="entry name" value="HAMP_dom"/>
</dbReference>
<evidence type="ECO:0000259" key="6">
    <source>
        <dbReference type="PROSITE" id="PS50885"/>
    </source>
</evidence>
<evidence type="ECO:0000256" key="1">
    <source>
        <dbReference type="ARBA" id="ARBA00023224"/>
    </source>
</evidence>
<dbReference type="GO" id="GO:0004888">
    <property type="term" value="F:transmembrane signaling receptor activity"/>
    <property type="evidence" value="ECO:0007669"/>
    <property type="project" value="InterPro"/>
</dbReference>
<evidence type="ECO:0000313" key="8">
    <source>
        <dbReference type="Proteomes" id="UP000199230"/>
    </source>
</evidence>
<dbReference type="Gene3D" id="1.10.287.950">
    <property type="entry name" value="Methyl-accepting chemotaxis protein"/>
    <property type="match status" value="1"/>
</dbReference>
<dbReference type="PROSITE" id="PS50111">
    <property type="entry name" value="CHEMOTAXIS_TRANSDUC_2"/>
    <property type="match status" value="1"/>
</dbReference>
<dbReference type="Pfam" id="PF00015">
    <property type="entry name" value="MCPsignal"/>
    <property type="match status" value="1"/>
</dbReference>
<dbReference type="AlphaFoldDB" id="A0A1H3LMU2"/>
<proteinExistence type="inferred from homology"/>
<evidence type="ECO:0000259" key="5">
    <source>
        <dbReference type="PROSITE" id="PS50111"/>
    </source>
</evidence>
<keyword evidence="4" id="KW-1133">Transmembrane helix</keyword>
<dbReference type="PANTHER" id="PTHR32089">
    <property type="entry name" value="METHYL-ACCEPTING CHEMOTAXIS PROTEIN MCPB"/>
    <property type="match status" value="1"/>
</dbReference>
<dbReference type="GO" id="GO:0016020">
    <property type="term" value="C:membrane"/>
    <property type="evidence" value="ECO:0007669"/>
    <property type="project" value="InterPro"/>
</dbReference>
<gene>
    <name evidence="7" type="ORF">SAMN05192546_103280</name>
</gene>
<dbReference type="CDD" id="cd12913">
    <property type="entry name" value="PDC1_MCP_like"/>
    <property type="match status" value="1"/>
</dbReference>
<evidence type="ECO:0000256" key="3">
    <source>
        <dbReference type="PROSITE-ProRule" id="PRU00284"/>
    </source>
</evidence>
<comment type="similarity">
    <text evidence="2">Belongs to the methyl-accepting chemotaxis (MCP) protein family.</text>
</comment>
<dbReference type="PANTHER" id="PTHR32089:SF112">
    <property type="entry name" value="LYSOZYME-LIKE PROTEIN-RELATED"/>
    <property type="match status" value="1"/>
</dbReference>
<name>A0A1H3LMU2_9FIRM</name>
<dbReference type="OrthoDB" id="9762005at2"/>
<dbReference type="EMBL" id="FNPV01000003">
    <property type="protein sequence ID" value="SDY65449.1"/>
    <property type="molecule type" value="Genomic_DNA"/>
</dbReference>
<protein>
    <submittedName>
        <fullName evidence="7">Methyl-accepting chemotaxis protein</fullName>
    </submittedName>
</protein>
<evidence type="ECO:0000313" key="7">
    <source>
        <dbReference type="EMBL" id="SDY65449.1"/>
    </source>
</evidence>
<dbReference type="PRINTS" id="PR00260">
    <property type="entry name" value="CHEMTRNSDUCR"/>
</dbReference>
<dbReference type="InterPro" id="IPR004089">
    <property type="entry name" value="MCPsignal_dom"/>
</dbReference>
<dbReference type="GO" id="GO:0006935">
    <property type="term" value="P:chemotaxis"/>
    <property type="evidence" value="ECO:0007669"/>
    <property type="project" value="InterPro"/>
</dbReference>
<dbReference type="PROSITE" id="PS50885">
    <property type="entry name" value="HAMP"/>
    <property type="match status" value="1"/>
</dbReference>
<reference evidence="7 8" key="1">
    <citation type="submission" date="2016-10" db="EMBL/GenBank/DDBJ databases">
        <authorList>
            <person name="de Groot N.N."/>
        </authorList>
    </citation>
    <scope>NUCLEOTIDE SEQUENCE [LARGE SCALE GENOMIC DNA]</scope>
    <source>
        <strain evidence="7 8">APO</strain>
    </source>
</reference>
<dbReference type="SUPFAM" id="SSF58104">
    <property type="entry name" value="Methyl-accepting chemotaxis protein (MCP) signaling domain"/>
    <property type="match status" value="1"/>
</dbReference>
<organism evidence="7 8">
    <name type="scientific">Tindallia californiensis</name>
    <dbReference type="NCBI Taxonomy" id="159292"/>
    <lineage>
        <taxon>Bacteria</taxon>
        <taxon>Bacillati</taxon>
        <taxon>Bacillota</taxon>
        <taxon>Clostridia</taxon>
        <taxon>Peptostreptococcales</taxon>
        <taxon>Tindalliaceae</taxon>
        <taxon>Tindallia</taxon>
    </lineage>
</organism>
<feature type="domain" description="HAMP" evidence="6">
    <location>
        <begin position="294"/>
        <end position="352"/>
    </location>
</feature>
<keyword evidence="4" id="KW-0812">Transmembrane</keyword>
<evidence type="ECO:0000256" key="2">
    <source>
        <dbReference type="ARBA" id="ARBA00029447"/>
    </source>
</evidence>
<accession>A0A1H3LMU2</accession>
<dbReference type="RefSeq" id="WP_093312082.1">
    <property type="nucleotide sequence ID" value="NZ_FNPV01000003.1"/>
</dbReference>
<feature type="domain" description="Methyl-accepting transducer" evidence="5">
    <location>
        <begin position="371"/>
        <end position="628"/>
    </location>
</feature>
<feature type="transmembrane region" description="Helical" evidence="4">
    <location>
        <begin position="271"/>
        <end position="293"/>
    </location>
</feature>
<dbReference type="Gene3D" id="3.30.450.20">
    <property type="entry name" value="PAS domain"/>
    <property type="match status" value="1"/>
</dbReference>
<dbReference type="Gene3D" id="6.10.340.10">
    <property type="match status" value="1"/>
</dbReference>
<dbReference type="GO" id="GO:0007165">
    <property type="term" value="P:signal transduction"/>
    <property type="evidence" value="ECO:0007669"/>
    <property type="project" value="UniProtKB-KW"/>
</dbReference>
<dbReference type="STRING" id="159292.SAMN05192546_103280"/>
<keyword evidence="8" id="KW-1185">Reference proteome</keyword>
<dbReference type="SMART" id="SM00283">
    <property type="entry name" value="MA"/>
    <property type="match status" value="1"/>
</dbReference>
<dbReference type="SMART" id="SM00304">
    <property type="entry name" value="HAMP"/>
    <property type="match status" value="1"/>
</dbReference>
<keyword evidence="4" id="KW-0472">Membrane</keyword>
<keyword evidence="1 3" id="KW-0807">Transducer</keyword>